<protein>
    <recommendedName>
        <fullName evidence="3">Keratin</fullName>
    </recommendedName>
</protein>
<gene>
    <name evidence="1" type="ORF">M9458_046244</name>
</gene>
<name>A0ABD0N7U1_CIRMR</name>
<feature type="non-terminal residue" evidence="1">
    <location>
        <position position="1"/>
    </location>
</feature>
<accession>A0ABD0N7U1</accession>
<dbReference type="Proteomes" id="UP001529510">
    <property type="component" value="Unassembled WGS sequence"/>
</dbReference>
<evidence type="ECO:0000313" key="1">
    <source>
        <dbReference type="EMBL" id="KAL0158168.1"/>
    </source>
</evidence>
<evidence type="ECO:0000313" key="2">
    <source>
        <dbReference type="Proteomes" id="UP001529510"/>
    </source>
</evidence>
<feature type="non-terminal residue" evidence="1">
    <location>
        <position position="64"/>
    </location>
</feature>
<sequence>VWCQQCGGPCQCQSSVPACPEGVPLILDGCQCCQVPAVSCYRATVSAACNVTTPPASLESQESV</sequence>
<dbReference type="AlphaFoldDB" id="A0ABD0N7U1"/>
<evidence type="ECO:0008006" key="3">
    <source>
        <dbReference type="Google" id="ProtNLM"/>
    </source>
</evidence>
<organism evidence="1 2">
    <name type="scientific">Cirrhinus mrigala</name>
    <name type="common">Mrigala</name>
    <dbReference type="NCBI Taxonomy" id="683832"/>
    <lineage>
        <taxon>Eukaryota</taxon>
        <taxon>Metazoa</taxon>
        <taxon>Chordata</taxon>
        <taxon>Craniata</taxon>
        <taxon>Vertebrata</taxon>
        <taxon>Euteleostomi</taxon>
        <taxon>Actinopterygii</taxon>
        <taxon>Neopterygii</taxon>
        <taxon>Teleostei</taxon>
        <taxon>Ostariophysi</taxon>
        <taxon>Cypriniformes</taxon>
        <taxon>Cyprinidae</taxon>
        <taxon>Labeoninae</taxon>
        <taxon>Labeonini</taxon>
        <taxon>Cirrhinus</taxon>
    </lineage>
</organism>
<comment type="caution">
    <text evidence="1">The sequence shown here is derived from an EMBL/GenBank/DDBJ whole genome shotgun (WGS) entry which is preliminary data.</text>
</comment>
<keyword evidence="2" id="KW-1185">Reference proteome</keyword>
<reference evidence="1 2" key="1">
    <citation type="submission" date="2024-05" db="EMBL/GenBank/DDBJ databases">
        <title>Genome sequencing and assembly of Indian major carp, Cirrhinus mrigala (Hamilton, 1822).</title>
        <authorList>
            <person name="Mohindra V."/>
            <person name="Chowdhury L.M."/>
            <person name="Lal K."/>
            <person name="Jena J.K."/>
        </authorList>
    </citation>
    <scope>NUCLEOTIDE SEQUENCE [LARGE SCALE GENOMIC DNA]</scope>
    <source>
        <strain evidence="1">CM1030</strain>
        <tissue evidence="1">Blood</tissue>
    </source>
</reference>
<dbReference type="EMBL" id="JAMKFB020000023">
    <property type="protein sequence ID" value="KAL0158168.1"/>
    <property type="molecule type" value="Genomic_DNA"/>
</dbReference>
<proteinExistence type="predicted"/>